<dbReference type="Proteomes" id="UP000247233">
    <property type="component" value="Unassembled WGS sequence"/>
</dbReference>
<protein>
    <recommendedName>
        <fullName evidence="9">Peptidase S54 rhomboid domain-containing protein</fullName>
    </recommendedName>
</protein>
<evidence type="ECO:0000313" key="11">
    <source>
        <dbReference type="Proteomes" id="UP000247233"/>
    </source>
</evidence>
<dbReference type="InterPro" id="IPR022764">
    <property type="entry name" value="Peptidase_S54_rhomboid_dom"/>
</dbReference>
<feature type="compositionally biased region" description="Basic and acidic residues" evidence="7">
    <location>
        <begin position="87"/>
        <end position="98"/>
    </location>
</feature>
<dbReference type="SUPFAM" id="SSF144091">
    <property type="entry name" value="Rhomboid-like"/>
    <property type="match status" value="1"/>
</dbReference>
<evidence type="ECO:0000259" key="9">
    <source>
        <dbReference type="Pfam" id="PF01694"/>
    </source>
</evidence>
<proteinExistence type="inferred from homology"/>
<evidence type="ECO:0000256" key="2">
    <source>
        <dbReference type="ARBA" id="ARBA00009045"/>
    </source>
</evidence>
<evidence type="ECO:0000256" key="8">
    <source>
        <dbReference type="SAM" id="Phobius"/>
    </source>
</evidence>
<dbReference type="Gene3D" id="1.20.1540.10">
    <property type="entry name" value="Rhomboid-like"/>
    <property type="match status" value="1"/>
</dbReference>
<dbReference type="GO" id="GO:0004252">
    <property type="term" value="F:serine-type endopeptidase activity"/>
    <property type="evidence" value="ECO:0007669"/>
    <property type="project" value="InterPro"/>
</dbReference>
<keyword evidence="3 8" id="KW-0812">Transmembrane</keyword>
<keyword evidence="6 8" id="KW-0472">Membrane</keyword>
<evidence type="ECO:0000256" key="3">
    <source>
        <dbReference type="ARBA" id="ARBA00022692"/>
    </source>
</evidence>
<dbReference type="OrthoDB" id="10260614at2759"/>
<dbReference type="VEuPathDB" id="FungiDB:BO70DRAFT_387359"/>
<organism evidence="10 11">
    <name type="scientific">Aspergillus heteromorphus CBS 117.55</name>
    <dbReference type="NCBI Taxonomy" id="1448321"/>
    <lineage>
        <taxon>Eukaryota</taxon>
        <taxon>Fungi</taxon>
        <taxon>Dikarya</taxon>
        <taxon>Ascomycota</taxon>
        <taxon>Pezizomycotina</taxon>
        <taxon>Eurotiomycetes</taxon>
        <taxon>Eurotiomycetidae</taxon>
        <taxon>Eurotiales</taxon>
        <taxon>Aspergillaceae</taxon>
        <taxon>Aspergillus</taxon>
        <taxon>Aspergillus subgen. Circumdati</taxon>
    </lineage>
</organism>
<evidence type="ECO:0000256" key="7">
    <source>
        <dbReference type="SAM" id="MobiDB-lite"/>
    </source>
</evidence>
<accession>A0A317W7Y8</accession>
<dbReference type="PANTHER" id="PTHR43731">
    <property type="entry name" value="RHOMBOID PROTEASE"/>
    <property type="match status" value="1"/>
</dbReference>
<dbReference type="InterPro" id="IPR050925">
    <property type="entry name" value="Rhomboid_protease_S54"/>
</dbReference>
<keyword evidence="11" id="KW-1185">Reference proteome</keyword>
<evidence type="ECO:0000256" key="5">
    <source>
        <dbReference type="ARBA" id="ARBA00022989"/>
    </source>
</evidence>
<dbReference type="EMBL" id="MSFL01000013">
    <property type="protein sequence ID" value="PWY81801.1"/>
    <property type="molecule type" value="Genomic_DNA"/>
</dbReference>
<keyword evidence="4" id="KW-0378">Hydrolase</keyword>
<dbReference type="PANTHER" id="PTHR43731:SF14">
    <property type="entry name" value="PRESENILIN-ASSOCIATED RHOMBOID-LIKE PROTEIN, MITOCHONDRIAL"/>
    <property type="match status" value="1"/>
</dbReference>
<reference evidence="10 11" key="1">
    <citation type="submission" date="2016-12" db="EMBL/GenBank/DDBJ databases">
        <title>The genomes of Aspergillus section Nigri reveals drivers in fungal speciation.</title>
        <authorList>
            <consortium name="DOE Joint Genome Institute"/>
            <person name="Vesth T.C."/>
            <person name="Nybo J."/>
            <person name="Theobald S."/>
            <person name="Brandl J."/>
            <person name="Frisvad J.C."/>
            <person name="Nielsen K.F."/>
            <person name="Lyhne E.K."/>
            <person name="Kogle M.E."/>
            <person name="Kuo A."/>
            <person name="Riley R."/>
            <person name="Clum A."/>
            <person name="Nolan M."/>
            <person name="Lipzen A."/>
            <person name="Salamov A."/>
            <person name="Henrissat B."/>
            <person name="Wiebenga A."/>
            <person name="De Vries R.P."/>
            <person name="Grigoriev I.V."/>
            <person name="Mortensen U.H."/>
            <person name="Andersen M.R."/>
            <person name="Baker S.E."/>
        </authorList>
    </citation>
    <scope>NUCLEOTIDE SEQUENCE [LARGE SCALE GENOMIC DNA]</scope>
    <source>
        <strain evidence="10 11">CBS 117.55</strain>
    </source>
</reference>
<gene>
    <name evidence="10" type="ORF">BO70DRAFT_387359</name>
</gene>
<dbReference type="AlphaFoldDB" id="A0A317W7Y8"/>
<dbReference type="GO" id="GO:0016020">
    <property type="term" value="C:membrane"/>
    <property type="evidence" value="ECO:0007669"/>
    <property type="project" value="UniProtKB-SubCell"/>
</dbReference>
<evidence type="ECO:0000313" key="10">
    <source>
        <dbReference type="EMBL" id="PWY81801.1"/>
    </source>
</evidence>
<comment type="similarity">
    <text evidence="2">Belongs to the peptidase S54 family.</text>
</comment>
<name>A0A317W7Y8_9EURO</name>
<feature type="transmembrane region" description="Helical" evidence="8">
    <location>
        <begin position="343"/>
        <end position="361"/>
    </location>
</feature>
<dbReference type="RefSeq" id="XP_025399066.1">
    <property type="nucleotide sequence ID" value="XM_025545908.1"/>
</dbReference>
<dbReference type="GeneID" id="37068145"/>
<comment type="subcellular location">
    <subcellularLocation>
        <location evidence="1">Membrane</location>
        <topology evidence="1">Multi-pass membrane protein</topology>
    </subcellularLocation>
</comment>
<feature type="region of interest" description="Disordered" evidence="7">
    <location>
        <begin position="186"/>
        <end position="211"/>
    </location>
</feature>
<dbReference type="GO" id="GO:0006465">
    <property type="term" value="P:signal peptide processing"/>
    <property type="evidence" value="ECO:0007669"/>
    <property type="project" value="TreeGrafter"/>
</dbReference>
<dbReference type="Pfam" id="PF01694">
    <property type="entry name" value="Rhomboid"/>
    <property type="match status" value="1"/>
</dbReference>
<evidence type="ECO:0000256" key="1">
    <source>
        <dbReference type="ARBA" id="ARBA00004141"/>
    </source>
</evidence>
<feature type="transmembrane region" description="Helical" evidence="8">
    <location>
        <begin position="306"/>
        <end position="327"/>
    </location>
</feature>
<comment type="caution">
    <text evidence="10">The sequence shown here is derived from an EMBL/GenBank/DDBJ whole genome shotgun (WGS) entry which is preliminary data.</text>
</comment>
<evidence type="ECO:0000256" key="6">
    <source>
        <dbReference type="ARBA" id="ARBA00023136"/>
    </source>
</evidence>
<dbReference type="STRING" id="1448321.A0A317W7Y8"/>
<dbReference type="InterPro" id="IPR035952">
    <property type="entry name" value="Rhomboid-like_sf"/>
</dbReference>
<sequence>MSNAFGVAWRIPCPGLRASSLLPSVLPPSRPHSILVSRRLLGSLSTPVLPASRLPRPQFLFPFSTACVRFFNSSAPLRSHPSQPDPHPPEDQEQEHGTHPRSRPFSATELKAIFGPRTPISKLMGNRILAVMQGRRLQGTLDLDLPADITSSVQQHSLDAALQYLRKQYPMDEDAAIMTRIEREEVDPDRYKPQSGSYGAELGESNDPSGKSVLQQIRKRNETRLLAEQEKRNKEWMEGAQRDHDKMKRLVATNTALQTYEGTSAVQLRPRADLRERPALAWVQKHYLRAEEDFDVSKIASKSRRILPSLAFTLLTLSLCCAFAVYYEPCVPADRMWPEMPRAAAAVLGLIGINVGVWILWKWPPFWRFFNRYFMLVASNPRVFSLVGNTFSHQQHRHLAWNALFLWIFGTRIHDDIGRGEFLGLYVASGTVGSFLSLTSSVLTGNWTTTTLGASGAVYGLLACWLTLHANEKFTINLNPKDWGIFPNDWDFVPKDWNLLPKDWAFIPDPWKDVFVARGWIILACLFTVEAANMALRRSTTINHWAHMGGYLTGTVWALARKDEKSQDGGGKGKGK</sequence>
<feature type="region of interest" description="Disordered" evidence="7">
    <location>
        <begin position="75"/>
        <end position="107"/>
    </location>
</feature>
<feature type="domain" description="Peptidase S54 rhomboid" evidence="9">
    <location>
        <begin position="382"/>
        <end position="476"/>
    </location>
</feature>
<feature type="transmembrane region" description="Helical" evidence="8">
    <location>
        <begin position="422"/>
        <end position="443"/>
    </location>
</feature>
<keyword evidence="5 8" id="KW-1133">Transmembrane helix</keyword>
<evidence type="ECO:0000256" key="4">
    <source>
        <dbReference type="ARBA" id="ARBA00022801"/>
    </source>
</evidence>